<accession>A0A1F5DD65</accession>
<name>A0A1F5DD65_9BACT</name>
<keyword evidence="2" id="KW-0812">Transmembrane</keyword>
<dbReference type="InterPro" id="IPR035940">
    <property type="entry name" value="CAP_sf"/>
</dbReference>
<dbReference type="EMBL" id="MEZJ01000043">
    <property type="protein sequence ID" value="OGD53138.1"/>
    <property type="molecule type" value="Genomic_DNA"/>
</dbReference>
<evidence type="ECO:0000313" key="5">
    <source>
        <dbReference type="Proteomes" id="UP000178758"/>
    </source>
</evidence>
<dbReference type="InterPro" id="IPR014044">
    <property type="entry name" value="CAP_dom"/>
</dbReference>
<dbReference type="PANTHER" id="PTHR31157">
    <property type="entry name" value="SCP DOMAIN-CONTAINING PROTEIN"/>
    <property type="match status" value="1"/>
</dbReference>
<evidence type="ECO:0000256" key="2">
    <source>
        <dbReference type="SAM" id="Phobius"/>
    </source>
</evidence>
<feature type="domain" description="SCP" evidence="3">
    <location>
        <begin position="88"/>
        <end position="205"/>
    </location>
</feature>
<sequence length="300" mass="34044">MPNILKKIVFILKINVIVLAVAAALLNWQEIKKLYYNIFDKLPEISKTIRITEKEILENIKREINTPPPLRAKIESAQAYLTAEGVIRYTNLERQKNGLPPLAVNLLLNNSAAIKVEDMFANQYFGHDSPDGKNVDDLAESVGYEFIVIGENLAMGNFLNDEVLVQGWMNSPGHRENILNSKYREIGVAVLKGIYQGKSTWMAVQHFGLALTACPQPSKILLEQIKTNETLLVQMEEELLNKKTELEAASPKRRDEYSNYIALVEEYNNLVEQYNQLVAETKSLIDQYNKQIALFNQCAS</sequence>
<keyword evidence="2" id="KW-0472">Membrane</keyword>
<keyword evidence="1" id="KW-0175">Coiled coil</keyword>
<keyword evidence="2" id="KW-1133">Transmembrane helix</keyword>
<organism evidence="4 5">
    <name type="scientific">Candidatus Beckwithbacteria bacterium RBG_13_35_6</name>
    <dbReference type="NCBI Taxonomy" id="1797456"/>
    <lineage>
        <taxon>Bacteria</taxon>
        <taxon>Candidatus Beckwithiibacteriota</taxon>
    </lineage>
</organism>
<dbReference type="Pfam" id="PF00188">
    <property type="entry name" value="CAP"/>
    <property type="match status" value="1"/>
</dbReference>
<reference evidence="4 5" key="1">
    <citation type="journal article" date="2016" name="Nat. Commun.">
        <title>Thousands of microbial genomes shed light on interconnected biogeochemical processes in an aquifer system.</title>
        <authorList>
            <person name="Anantharaman K."/>
            <person name="Brown C.T."/>
            <person name="Hug L.A."/>
            <person name="Sharon I."/>
            <person name="Castelle C.J."/>
            <person name="Probst A.J."/>
            <person name="Thomas B.C."/>
            <person name="Singh A."/>
            <person name="Wilkins M.J."/>
            <person name="Karaoz U."/>
            <person name="Brodie E.L."/>
            <person name="Williams K.H."/>
            <person name="Hubbard S.S."/>
            <person name="Banfield J.F."/>
        </authorList>
    </citation>
    <scope>NUCLEOTIDE SEQUENCE [LARGE SCALE GENOMIC DNA]</scope>
</reference>
<evidence type="ECO:0000259" key="3">
    <source>
        <dbReference type="Pfam" id="PF00188"/>
    </source>
</evidence>
<dbReference type="AlphaFoldDB" id="A0A1F5DD65"/>
<gene>
    <name evidence="4" type="ORF">A3J78_01020</name>
</gene>
<proteinExistence type="predicted"/>
<evidence type="ECO:0000313" key="4">
    <source>
        <dbReference type="EMBL" id="OGD53138.1"/>
    </source>
</evidence>
<feature type="coiled-coil region" evidence="1">
    <location>
        <begin position="260"/>
        <end position="291"/>
    </location>
</feature>
<comment type="caution">
    <text evidence="4">The sequence shown here is derived from an EMBL/GenBank/DDBJ whole genome shotgun (WGS) entry which is preliminary data.</text>
</comment>
<dbReference type="CDD" id="cd05379">
    <property type="entry name" value="CAP_bacterial"/>
    <property type="match status" value="1"/>
</dbReference>
<dbReference type="PANTHER" id="PTHR31157:SF1">
    <property type="entry name" value="SCP DOMAIN-CONTAINING PROTEIN"/>
    <property type="match status" value="1"/>
</dbReference>
<feature type="transmembrane region" description="Helical" evidence="2">
    <location>
        <begin position="7"/>
        <end position="28"/>
    </location>
</feature>
<protein>
    <recommendedName>
        <fullName evidence="3">SCP domain-containing protein</fullName>
    </recommendedName>
</protein>
<dbReference type="Proteomes" id="UP000178758">
    <property type="component" value="Unassembled WGS sequence"/>
</dbReference>
<dbReference type="Gene3D" id="3.40.33.10">
    <property type="entry name" value="CAP"/>
    <property type="match status" value="1"/>
</dbReference>
<dbReference type="SUPFAM" id="SSF55797">
    <property type="entry name" value="PR-1-like"/>
    <property type="match status" value="1"/>
</dbReference>
<evidence type="ECO:0000256" key="1">
    <source>
        <dbReference type="SAM" id="Coils"/>
    </source>
</evidence>